<dbReference type="InterPro" id="IPR032710">
    <property type="entry name" value="NTF2-like_dom_sf"/>
</dbReference>
<dbReference type="Pfam" id="PF12680">
    <property type="entry name" value="SnoaL_2"/>
    <property type="match status" value="1"/>
</dbReference>
<dbReference type="SUPFAM" id="SSF54427">
    <property type="entry name" value="NTF2-like"/>
    <property type="match status" value="1"/>
</dbReference>
<organism evidence="2 3">
    <name type="scientific">Geodermatophilus amargosae</name>
    <dbReference type="NCBI Taxonomy" id="1296565"/>
    <lineage>
        <taxon>Bacteria</taxon>
        <taxon>Bacillati</taxon>
        <taxon>Actinomycetota</taxon>
        <taxon>Actinomycetes</taxon>
        <taxon>Geodermatophilales</taxon>
        <taxon>Geodermatophilaceae</taxon>
        <taxon>Geodermatophilus</taxon>
    </lineage>
</organism>
<dbReference type="EMBL" id="FPBA01000014">
    <property type="protein sequence ID" value="SFT86381.1"/>
    <property type="molecule type" value="Genomic_DNA"/>
</dbReference>
<evidence type="ECO:0000259" key="1">
    <source>
        <dbReference type="Pfam" id="PF12680"/>
    </source>
</evidence>
<dbReference type="AlphaFoldDB" id="A0A1I7BGY7"/>
<sequence length="132" mass="14519">MIDDAIARWHRYLGGELPGGLDELLADDVVFYSPVVYTPQRGKPITTQYLEAASRTLVGGAEGAFQYTKQVLSGDTAVLEFETSVEGRYVNGVDIIRCDDAGRIVEFRVMMRPLQGIRAVHEQMGRRLAAGG</sequence>
<gene>
    <name evidence="2" type="ORF">SAMN05660657_03558</name>
</gene>
<dbReference type="Gene3D" id="3.10.450.50">
    <property type="match status" value="1"/>
</dbReference>
<keyword evidence="3" id="KW-1185">Reference proteome</keyword>
<evidence type="ECO:0000313" key="3">
    <source>
        <dbReference type="Proteomes" id="UP000199546"/>
    </source>
</evidence>
<dbReference type="InterPro" id="IPR037401">
    <property type="entry name" value="SnoaL-like"/>
</dbReference>
<reference evidence="3" key="1">
    <citation type="submission" date="2016-10" db="EMBL/GenBank/DDBJ databases">
        <authorList>
            <person name="Varghese N."/>
            <person name="Submissions S."/>
        </authorList>
    </citation>
    <scope>NUCLEOTIDE SEQUENCE [LARGE SCALE GENOMIC DNA]</scope>
    <source>
        <strain evidence="3">DSM 46136</strain>
    </source>
</reference>
<dbReference type="STRING" id="1296565.SAMN05660657_03558"/>
<feature type="domain" description="SnoaL-like" evidence="1">
    <location>
        <begin position="14"/>
        <end position="106"/>
    </location>
</feature>
<protein>
    <submittedName>
        <fullName evidence="2">SnoaL-like domain-containing protein</fullName>
    </submittedName>
</protein>
<proteinExistence type="predicted"/>
<name>A0A1I7BGY7_9ACTN</name>
<dbReference type="RefSeq" id="WP_093581328.1">
    <property type="nucleotide sequence ID" value="NZ_FPBA01000014.1"/>
</dbReference>
<evidence type="ECO:0000313" key="2">
    <source>
        <dbReference type="EMBL" id="SFT86381.1"/>
    </source>
</evidence>
<dbReference type="Proteomes" id="UP000199546">
    <property type="component" value="Unassembled WGS sequence"/>
</dbReference>
<accession>A0A1I7BGY7</accession>
<dbReference type="OrthoDB" id="1163083at2"/>